<proteinExistence type="predicted"/>
<keyword evidence="2" id="KW-1185">Reference proteome</keyword>
<dbReference type="EMBL" id="VSRR010003609">
    <property type="protein sequence ID" value="MPC36795.1"/>
    <property type="molecule type" value="Genomic_DNA"/>
</dbReference>
<dbReference type="AlphaFoldDB" id="A0A5B7ETS5"/>
<protein>
    <submittedName>
        <fullName evidence="1">Uncharacterized protein</fullName>
    </submittedName>
</protein>
<name>A0A5B7ETS5_PORTR</name>
<accession>A0A5B7ETS5</accession>
<organism evidence="1 2">
    <name type="scientific">Portunus trituberculatus</name>
    <name type="common">Swimming crab</name>
    <name type="synonym">Neptunus trituberculatus</name>
    <dbReference type="NCBI Taxonomy" id="210409"/>
    <lineage>
        <taxon>Eukaryota</taxon>
        <taxon>Metazoa</taxon>
        <taxon>Ecdysozoa</taxon>
        <taxon>Arthropoda</taxon>
        <taxon>Crustacea</taxon>
        <taxon>Multicrustacea</taxon>
        <taxon>Malacostraca</taxon>
        <taxon>Eumalacostraca</taxon>
        <taxon>Eucarida</taxon>
        <taxon>Decapoda</taxon>
        <taxon>Pleocyemata</taxon>
        <taxon>Brachyura</taxon>
        <taxon>Eubrachyura</taxon>
        <taxon>Portunoidea</taxon>
        <taxon>Portunidae</taxon>
        <taxon>Portuninae</taxon>
        <taxon>Portunus</taxon>
    </lineage>
</organism>
<evidence type="ECO:0000313" key="2">
    <source>
        <dbReference type="Proteomes" id="UP000324222"/>
    </source>
</evidence>
<gene>
    <name evidence="1" type="ORF">E2C01_030263</name>
</gene>
<sequence>MEVRKLMATVFSTGTHFDLEICVHLDHFIDIRKSIWRSED</sequence>
<evidence type="ECO:0000313" key="1">
    <source>
        <dbReference type="EMBL" id="MPC36795.1"/>
    </source>
</evidence>
<comment type="caution">
    <text evidence="1">The sequence shown here is derived from an EMBL/GenBank/DDBJ whole genome shotgun (WGS) entry which is preliminary data.</text>
</comment>
<dbReference type="Proteomes" id="UP000324222">
    <property type="component" value="Unassembled WGS sequence"/>
</dbReference>
<reference evidence="1 2" key="1">
    <citation type="submission" date="2019-05" db="EMBL/GenBank/DDBJ databases">
        <title>Another draft genome of Portunus trituberculatus and its Hox gene families provides insights of decapod evolution.</title>
        <authorList>
            <person name="Jeong J.-H."/>
            <person name="Song I."/>
            <person name="Kim S."/>
            <person name="Choi T."/>
            <person name="Kim D."/>
            <person name="Ryu S."/>
            <person name="Kim W."/>
        </authorList>
    </citation>
    <scope>NUCLEOTIDE SEQUENCE [LARGE SCALE GENOMIC DNA]</scope>
    <source>
        <tissue evidence="1">Muscle</tissue>
    </source>
</reference>